<keyword evidence="2" id="KW-0812">Transmembrane</keyword>
<keyword evidence="2" id="KW-1133">Transmembrane helix</keyword>
<accession>X7ZXS7</accession>
<evidence type="ECO:0000256" key="1">
    <source>
        <dbReference type="SAM" id="MobiDB-lite"/>
    </source>
</evidence>
<feature type="compositionally biased region" description="Low complexity" evidence="1">
    <location>
        <begin position="103"/>
        <end position="120"/>
    </location>
</feature>
<dbReference type="PANTHER" id="PTHR33371">
    <property type="entry name" value="INTERMEMBRANE PHOSPHOLIPID TRANSPORT SYSTEM BINDING PROTEIN MLAD-RELATED"/>
    <property type="match status" value="1"/>
</dbReference>
<proteinExistence type="predicted"/>
<evidence type="ECO:0000313" key="4">
    <source>
        <dbReference type="EMBL" id="EUA23533.1"/>
    </source>
</evidence>
<dbReference type="PATRIC" id="fig|1299334.3.peg.7380"/>
<name>X7ZXS7_MYCXE</name>
<evidence type="ECO:0000256" key="2">
    <source>
        <dbReference type="SAM" id="Phobius"/>
    </source>
</evidence>
<dbReference type="Pfam" id="PF02470">
    <property type="entry name" value="MlaD"/>
    <property type="match status" value="1"/>
</dbReference>
<dbReference type="PANTHER" id="PTHR33371:SF16">
    <property type="entry name" value="MCE-FAMILY PROTEIN MCE3F"/>
    <property type="match status" value="1"/>
</dbReference>
<feature type="region of interest" description="Disordered" evidence="1">
    <location>
        <begin position="89"/>
        <end position="120"/>
    </location>
</feature>
<gene>
    <name evidence="4" type="ORF">I553_5427</name>
</gene>
<dbReference type="InterPro" id="IPR003399">
    <property type="entry name" value="Mce/MlaD"/>
</dbReference>
<comment type="caution">
    <text evidence="4">The sequence shown here is derived from an EMBL/GenBank/DDBJ whole genome shotgun (WGS) entry which is preliminary data.</text>
</comment>
<dbReference type="InterPro" id="IPR052336">
    <property type="entry name" value="MlaD_Phospholipid_Transporter"/>
</dbReference>
<keyword evidence="2" id="KW-0472">Membrane</keyword>
<feature type="domain" description="Mce/MlaD" evidence="3">
    <location>
        <begin position="39"/>
        <end position="99"/>
    </location>
</feature>
<evidence type="ECO:0000259" key="3">
    <source>
        <dbReference type="Pfam" id="PF02470"/>
    </source>
</evidence>
<organism evidence="4">
    <name type="scientific">Mycobacterium xenopi 4042</name>
    <dbReference type="NCBI Taxonomy" id="1299334"/>
    <lineage>
        <taxon>Bacteria</taxon>
        <taxon>Bacillati</taxon>
        <taxon>Actinomycetota</taxon>
        <taxon>Actinomycetes</taxon>
        <taxon>Mycobacteriales</taxon>
        <taxon>Mycobacteriaceae</taxon>
        <taxon>Mycobacterium</taxon>
    </lineage>
</organism>
<protein>
    <submittedName>
        <fullName evidence="4">Mce related family protein</fullName>
    </submittedName>
</protein>
<feature type="transmembrane region" description="Helical" evidence="2">
    <location>
        <begin position="6"/>
        <end position="29"/>
    </location>
</feature>
<dbReference type="GO" id="GO:0005576">
    <property type="term" value="C:extracellular region"/>
    <property type="evidence" value="ECO:0007669"/>
    <property type="project" value="TreeGrafter"/>
</dbReference>
<dbReference type="AlphaFoldDB" id="X7ZXS7"/>
<dbReference type="EMBL" id="JAOB01000069">
    <property type="protein sequence ID" value="EUA23533.1"/>
    <property type="molecule type" value="Genomic_DNA"/>
</dbReference>
<reference evidence="4" key="1">
    <citation type="submission" date="2014-01" db="EMBL/GenBank/DDBJ databases">
        <authorList>
            <person name="Brown-Elliot B."/>
            <person name="Wallace R."/>
            <person name="Lenaerts A."/>
            <person name="Ordway D."/>
            <person name="DeGroote M.A."/>
            <person name="Parker T."/>
            <person name="Sizemore C."/>
            <person name="Tallon L.J."/>
            <person name="Sadzewicz L.K."/>
            <person name="Sengamalay N."/>
            <person name="Fraser C.M."/>
            <person name="Hine E."/>
            <person name="Shefchek K.A."/>
            <person name="Das S.P."/>
            <person name="Tettelin H."/>
        </authorList>
    </citation>
    <scope>NUCLEOTIDE SEQUENCE [LARGE SCALE GENOMIC DNA]</scope>
    <source>
        <strain evidence="4">4042</strain>
    </source>
</reference>
<sequence length="199" mass="21468">MNDRLTRIQLVVFAVVTVVTVTLIAVFYLRLPATLGLGTYSVTADFAAGGGLYKNANVTYRGVAVGRVESVRLNHNGVDAVMRLNSETRSRRTLPRASEAFLPSVSSTSTSSRPMTRQRPSCTTGLALHAVILGSARTLPPCCASPRHWSTVWPTRGCGNCCTKLSPRSTALVPNWPGSSSPHGCWSTKPMPTIRRPRS</sequence>